<reference evidence="3 4" key="1">
    <citation type="submission" date="2024-02" db="EMBL/GenBank/DDBJ databases">
        <title>First draft genome assembly of two strains of Seiridium cardinale.</title>
        <authorList>
            <person name="Emiliani G."/>
            <person name="Scali E."/>
        </authorList>
    </citation>
    <scope>NUCLEOTIDE SEQUENCE [LARGE SCALE GENOMIC DNA]</scope>
    <source>
        <strain evidence="3 4">BM-138-000479</strain>
    </source>
</reference>
<proteinExistence type="predicted"/>
<dbReference type="PANTHER" id="PTHR43056">
    <property type="entry name" value="PEPTIDASE S9 PROLYL OLIGOPEPTIDASE"/>
    <property type="match status" value="1"/>
</dbReference>
<keyword evidence="4" id="KW-1185">Reference proteome</keyword>
<dbReference type="Pfam" id="PF02129">
    <property type="entry name" value="Peptidase_S15"/>
    <property type="match status" value="1"/>
</dbReference>
<dbReference type="InterPro" id="IPR029058">
    <property type="entry name" value="AB_hydrolase_fold"/>
</dbReference>
<dbReference type="NCBIfam" id="TIGR00976">
    <property type="entry name" value="CocE_NonD"/>
    <property type="match status" value="1"/>
</dbReference>
<accession>A0ABR2XXD5</accession>
<dbReference type="InterPro" id="IPR013736">
    <property type="entry name" value="Xaa-Pro_dipept_C"/>
</dbReference>
<keyword evidence="1" id="KW-0378">Hydrolase</keyword>
<dbReference type="EMBL" id="JARVKM010000015">
    <property type="protein sequence ID" value="KAK9778473.1"/>
    <property type="molecule type" value="Genomic_DNA"/>
</dbReference>
<dbReference type="Gene3D" id="2.60.120.260">
    <property type="entry name" value="Galactose-binding domain-like"/>
    <property type="match status" value="1"/>
</dbReference>
<dbReference type="Proteomes" id="UP001465668">
    <property type="component" value="Unassembled WGS sequence"/>
</dbReference>
<dbReference type="SMART" id="SM00939">
    <property type="entry name" value="PepX_C"/>
    <property type="match status" value="1"/>
</dbReference>
<sequence length="655" mass="74705">MSRRVYVHWSSYHHYERQQEERGGWGKRALVFIRPLRLAASQSDKLGTLIGQQIHPFLAGYGDYVPTRLKKKYEMARQYQDISTVDSTSYTYVFEQNVSVPLKEGGVLRCNVYRPKTARYGDRFPVIATLGPYEKMFLIKAHQTEHSAWETPTPSYWTAQGYVVVRADEPGVGQSPWFLDFLSNRTVDSFCELIEWAAVQSWSTGKVGLLGVSYYAAMQWPVAARNPKVLAAIIPWEGFSDLYSEAYRHGGILSNNFFQVWYSRQIAPNQYGLPGRAARNWGPDTVDGDLTEEELKANRATHPDEYHQLKFRDDQFFARTHFNLEDVRVPVLSVASWGGIFLYLRGNLRAFTLVASEFKYLRFIVGRHDLSFYYPEEIEVQRGFLDAFLKGDDKAGWATRGKLPAVDMVIRRGNVGFNDRVAEATFLRRGENEWPLARTQYSNFYLTGANGLNPARPDINQDLKMTYDALEGAETNLTFQTEPFPTTVEITGHIVAHLHVSVDKGRLETIPSEMDIFVSLRHISPHGEEVLYTGSVGGGVPATKGFLRLSLRKTNPSHPHHRPWLPYREYRSSDVVEVVRNEVYAVDIELWPTNLVVETGGRLLFEVGSKDTAGSELWLHTDPVDRSENKLRGLNHLHFGPNYTNFICLPFIPSE</sequence>
<dbReference type="InterPro" id="IPR000383">
    <property type="entry name" value="Xaa-Pro-like_dom"/>
</dbReference>
<comment type="caution">
    <text evidence="3">The sequence shown here is derived from an EMBL/GenBank/DDBJ whole genome shotgun (WGS) entry which is preliminary data.</text>
</comment>
<dbReference type="Gene3D" id="1.10.3020.20">
    <property type="match status" value="1"/>
</dbReference>
<evidence type="ECO:0000256" key="1">
    <source>
        <dbReference type="ARBA" id="ARBA00022801"/>
    </source>
</evidence>
<name>A0ABR2XXD5_9PEZI</name>
<dbReference type="SUPFAM" id="SSF49785">
    <property type="entry name" value="Galactose-binding domain-like"/>
    <property type="match status" value="1"/>
</dbReference>
<protein>
    <submittedName>
        <fullName evidence="3">Xaa-Pro dipeptidyl-peptidase C-terminal domain-containing protein</fullName>
    </submittedName>
</protein>
<gene>
    <name evidence="3" type="ORF">SCAR479_04495</name>
</gene>
<evidence type="ECO:0000313" key="4">
    <source>
        <dbReference type="Proteomes" id="UP001465668"/>
    </source>
</evidence>
<dbReference type="InterPro" id="IPR008979">
    <property type="entry name" value="Galactose-bd-like_sf"/>
</dbReference>
<dbReference type="Gene3D" id="3.40.50.1820">
    <property type="entry name" value="alpha/beta hydrolase"/>
    <property type="match status" value="1"/>
</dbReference>
<feature type="domain" description="Xaa-Pro dipeptidyl-peptidase C-terminal" evidence="2">
    <location>
        <begin position="382"/>
        <end position="648"/>
    </location>
</feature>
<dbReference type="SUPFAM" id="SSF53474">
    <property type="entry name" value="alpha/beta-Hydrolases"/>
    <property type="match status" value="1"/>
</dbReference>
<dbReference type="InterPro" id="IPR005674">
    <property type="entry name" value="CocE/Ser_esterase"/>
</dbReference>
<dbReference type="InterPro" id="IPR050585">
    <property type="entry name" value="Xaa-Pro_dipeptidyl-ppase/CocE"/>
</dbReference>
<evidence type="ECO:0000259" key="2">
    <source>
        <dbReference type="SMART" id="SM00939"/>
    </source>
</evidence>
<organism evidence="3 4">
    <name type="scientific">Seiridium cardinale</name>
    <dbReference type="NCBI Taxonomy" id="138064"/>
    <lineage>
        <taxon>Eukaryota</taxon>
        <taxon>Fungi</taxon>
        <taxon>Dikarya</taxon>
        <taxon>Ascomycota</taxon>
        <taxon>Pezizomycotina</taxon>
        <taxon>Sordariomycetes</taxon>
        <taxon>Xylariomycetidae</taxon>
        <taxon>Amphisphaeriales</taxon>
        <taxon>Sporocadaceae</taxon>
        <taxon>Seiridium</taxon>
    </lineage>
</organism>
<dbReference type="PANTHER" id="PTHR43056:SF10">
    <property type="entry name" value="COCE_NOND FAMILY, PUTATIVE (AFU_ORTHOLOGUE AFUA_7G00600)-RELATED"/>
    <property type="match status" value="1"/>
</dbReference>
<evidence type="ECO:0000313" key="3">
    <source>
        <dbReference type="EMBL" id="KAK9778473.1"/>
    </source>
</evidence>
<dbReference type="Pfam" id="PF08530">
    <property type="entry name" value="PepX_C"/>
    <property type="match status" value="1"/>
</dbReference>